<accession>A0A143BML8</accession>
<gene>
    <name evidence="2" type="ORF">GEMMAAP_19030</name>
</gene>
<sequence length="90" mass="10073">MNTSSGTPIRAIDCDTTVRRLWDYLDEELESMPYAEVEAHLRDCVHCAEHFSFAQAFLGAVNTSLQQPQEAGSLREQVLQTLKAEGFRAA</sequence>
<organism evidence="2 3">
    <name type="scientific">Gemmatimonas phototrophica</name>
    <dbReference type="NCBI Taxonomy" id="1379270"/>
    <lineage>
        <taxon>Bacteria</taxon>
        <taxon>Pseudomonadati</taxon>
        <taxon>Gemmatimonadota</taxon>
        <taxon>Gemmatimonadia</taxon>
        <taxon>Gemmatimonadales</taxon>
        <taxon>Gemmatimonadaceae</taxon>
        <taxon>Gemmatimonas</taxon>
    </lineage>
</organism>
<protein>
    <recommendedName>
        <fullName evidence="1">Putative zinc-finger domain-containing protein</fullName>
    </recommendedName>
</protein>
<name>A0A143BML8_9BACT</name>
<feature type="domain" description="Putative zinc-finger" evidence="1">
    <location>
        <begin position="14"/>
        <end position="48"/>
    </location>
</feature>
<evidence type="ECO:0000313" key="2">
    <source>
        <dbReference type="EMBL" id="AMW06307.1"/>
    </source>
</evidence>
<dbReference type="InterPro" id="IPR027383">
    <property type="entry name" value="Znf_put"/>
</dbReference>
<dbReference type="Pfam" id="PF13490">
    <property type="entry name" value="zf-HC2"/>
    <property type="match status" value="1"/>
</dbReference>
<dbReference type="RefSeq" id="WP_026851001.1">
    <property type="nucleotide sequence ID" value="NZ_CP011454.1"/>
</dbReference>
<dbReference type="AlphaFoldDB" id="A0A143BML8"/>
<evidence type="ECO:0000259" key="1">
    <source>
        <dbReference type="Pfam" id="PF13490"/>
    </source>
</evidence>
<dbReference type="EMBL" id="CP011454">
    <property type="protein sequence ID" value="AMW06307.1"/>
    <property type="molecule type" value="Genomic_DNA"/>
</dbReference>
<evidence type="ECO:0000313" key="3">
    <source>
        <dbReference type="Proteomes" id="UP000076404"/>
    </source>
</evidence>
<reference evidence="2 3" key="1">
    <citation type="journal article" date="2014" name="Proc. Natl. Acad. Sci. U.S.A.">
        <title>Functional type 2 photosynthetic reaction centers found in the rare bacterial phylum Gemmatimonadetes.</title>
        <authorList>
            <person name="Zeng Y."/>
            <person name="Feng F."/>
            <person name="Medova H."/>
            <person name="Dean J."/>
            <person name="Koblizek M."/>
        </authorList>
    </citation>
    <scope>NUCLEOTIDE SEQUENCE [LARGE SCALE GENOMIC DNA]</scope>
    <source>
        <strain evidence="2 3">AP64</strain>
    </source>
</reference>
<dbReference type="OrthoDB" id="3267840at2"/>
<dbReference type="Proteomes" id="UP000076404">
    <property type="component" value="Chromosome"/>
</dbReference>
<reference evidence="2 3" key="2">
    <citation type="journal article" date="2016" name="Environ. Microbiol. Rep.">
        <title>Metagenomic evidence for the presence of phototrophic Gemmatimonadetes bacteria in diverse environments.</title>
        <authorList>
            <person name="Zeng Y."/>
            <person name="Baumbach J."/>
            <person name="Barbosa E.G."/>
            <person name="Azevedo V."/>
            <person name="Zhang C."/>
            <person name="Koblizek M."/>
        </authorList>
    </citation>
    <scope>NUCLEOTIDE SEQUENCE [LARGE SCALE GENOMIC DNA]</scope>
    <source>
        <strain evidence="2 3">AP64</strain>
    </source>
</reference>
<dbReference type="KEGG" id="gph:GEMMAAP_19030"/>
<proteinExistence type="predicted"/>
<keyword evidence="3" id="KW-1185">Reference proteome</keyword>